<feature type="region of interest" description="Disordered" evidence="1">
    <location>
        <begin position="43"/>
        <end position="67"/>
    </location>
</feature>
<evidence type="ECO:0000256" key="2">
    <source>
        <dbReference type="SAM" id="SignalP"/>
    </source>
</evidence>
<name>A0ABU1F354_9RHOB</name>
<feature type="signal peptide" evidence="2">
    <location>
        <begin position="1"/>
        <end position="28"/>
    </location>
</feature>
<keyword evidence="4" id="KW-1185">Reference proteome</keyword>
<dbReference type="RefSeq" id="WP_310455376.1">
    <property type="nucleotide sequence ID" value="NZ_JAVKPH010000001.1"/>
</dbReference>
<protein>
    <recommendedName>
        <fullName evidence="5">Antifreeze glycopeptide polyprotein</fullName>
    </recommendedName>
</protein>
<keyword evidence="2" id="KW-0732">Signal</keyword>
<comment type="caution">
    <text evidence="3">The sequence shown here is derived from an EMBL/GenBank/DDBJ whole genome shotgun (WGS) entry which is preliminary data.</text>
</comment>
<reference evidence="3 4" key="1">
    <citation type="submission" date="2023-09" db="EMBL/GenBank/DDBJ databases">
        <title>Xinfangfangia sedmenti sp. nov., isolated the sedment.</title>
        <authorList>
            <person name="Xu L."/>
        </authorList>
    </citation>
    <scope>NUCLEOTIDE SEQUENCE [LARGE SCALE GENOMIC DNA]</scope>
    <source>
        <strain evidence="3 4">LG-4</strain>
    </source>
</reference>
<evidence type="ECO:0000313" key="4">
    <source>
        <dbReference type="Proteomes" id="UP001247754"/>
    </source>
</evidence>
<evidence type="ECO:0008006" key="5">
    <source>
        <dbReference type="Google" id="ProtNLM"/>
    </source>
</evidence>
<evidence type="ECO:0000313" key="3">
    <source>
        <dbReference type="EMBL" id="MDR5651282.1"/>
    </source>
</evidence>
<organism evidence="3 4">
    <name type="scientific">Ruixingdingia sedimenti</name>
    <dbReference type="NCBI Taxonomy" id="3073604"/>
    <lineage>
        <taxon>Bacteria</taxon>
        <taxon>Pseudomonadati</taxon>
        <taxon>Pseudomonadota</taxon>
        <taxon>Alphaproteobacteria</taxon>
        <taxon>Rhodobacterales</taxon>
        <taxon>Paracoccaceae</taxon>
        <taxon>Ruixingdingia</taxon>
    </lineage>
</organism>
<dbReference type="EMBL" id="JAVKPH010000001">
    <property type="protein sequence ID" value="MDR5651282.1"/>
    <property type="molecule type" value="Genomic_DNA"/>
</dbReference>
<accession>A0ABU1F354</accession>
<feature type="chain" id="PRO_5046903928" description="Antifreeze glycopeptide polyprotein" evidence="2">
    <location>
        <begin position="29"/>
        <end position="529"/>
    </location>
</feature>
<proteinExistence type="predicted"/>
<gene>
    <name evidence="3" type="ORF">RGD00_01570</name>
</gene>
<sequence>MGTEPAARGLMRRGALAAFLLAAAPAGAEAPLSAIDWLSESVSPGAAPPPGRRAPVEEPPKANGSPVEDIATSVLGAATPDAAGLLPAAATGLPRDLWGASTTADLIALIGQDRADLLPAERDLLALLLLAELDPPHDSAGKGAMLLARVDRLLTMGMLDQAQALIAVAGDGGAAHGGAELFRRSFDVALLIGTEDASCAQLRHTPGIAPTYPARIFCLARGGDWGAAALTLTSARAIGEISDEEDAILSRFLDPDLFEGEPPLPPPQRVTPLIWRIYEAIGEPLPTNTLPLAFAHADLRPTTGWKGQIEAAERLARAGAVEPTRLFALYGERLRAASGGVWERVEAIQRFDTALRAGDAAAVAATLPRAWALMQEAELEVPFAEQYGEAMLALPLAPEATAMAWRVALLSPGYEGAAQARMPATAEEAFLAGLARGSVAGLVAPGNLGRAIAPAFSAAPDATRAPDLAALLAENRRGEAILRAIDRVSAGAAGELRMVAEGLALWRQLGLESAARRTALQLLLLDRRG</sequence>
<evidence type="ECO:0000256" key="1">
    <source>
        <dbReference type="SAM" id="MobiDB-lite"/>
    </source>
</evidence>
<dbReference type="Proteomes" id="UP001247754">
    <property type="component" value="Unassembled WGS sequence"/>
</dbReference>